<dbReference type="Pfam" id="PF15643">
    <property type="entry name" value="Tox-PL-2"/>
    <property type="match status" value="1"/>
</dbReference>
<gene>
    <name evidence="2" type="ORF">HJG54_18825</name>
</gene>
<dbReference type="InterPro" id="IPR028910">
    <property type="entry name" value="Tox-PL-2_dom"/>
</dbReference>
<dbReference type="RefSeq" id="WP_316430621.1">
    <property type="nucleotide sequence ID" value="NZ_CP053586.1"/>
</dbReference>
<evidence type="ECO:0000313" key="2">
    <source>
        <dbReference type="EMBL" id="WNZ24697.1"/>
    </source>
</evidence>
<reference evidence="2" key="1">
    <citation type="submission" date="2020-05" db="EMBL/GenBank/DDBJ databases">
        <authorList>
            <person name="Zhu T."/>
            <person name="Keshari N."/>
            <person name="Lu X."/>
        </authorList>
    </citation>
    <scope>NUCLEOTIDE SEQUENCE</scope>
    <source>
        <strain evidence="2">NK1-12</strain>
    </source>
</reference>
<protein>
    <recommendedName>
        <fullName evidence="1">Tox-PL-2 domain-containing protein</fullName>
    </recommendedName>
</protein>
<proteinExistence type="predicted"/>
<organism evidence="2">
    <name type="scientific">Leptolyngbya sp. NK1-12</name>
    <dbReference type="NCBI Taxonomy" id="2547451"/>
    <lineage>
        <taxon>Bacteria</taxon>
        <taxon>Bacillati</taxon>
        <taxon>Cyanobacteriota</taxon>
        <taxon>Cyanophyceae</taxon>
        <taxon>Leptolyngbyales</taxon>
        <taxon>Leptolyngbyaceae</taxon>
        <taxon>Leptolyngbya group</taxon>
        <taxon>Leptolyngbya</taxon>
    </lineage>
</organism>
<dbReference type="EMBL" id="CP053586">
    <property type="protein sequence ID" value="WNZ24697.1"/>
    <property type="molecule type" value="Genomic_DNA"/>
</dbReference>
<feature type="domain" description="Tox-PL-2" evidence="1">
    <location>
        <begin position="9"/>
        <end position="103"/>
    </location>
</feature>
<dbReference type="AlphaFoldDB" id="A0AA96WEF9"/>
<accession>A0AA96WEF9</accession>
<sequence length="117" mass="13304">MSQRSEAEVWHELGAIMAGFSVLECDKCVLAATQWLASQGIEFKILQLKTKRRSELFIASDRYSPSESITENGTHYGVEVFGRVFDNLSAEGLTREEWLQDFHCPSQQFILTELDSL</sequence>
<name>A0AA96WEF9_9CYAN</name>
<evidence type="ECO:0000259" key="1">
    <source>
        <dbReference type="Pfam" id="PF15643"/>
    </source>
</evidence>